<reference evidence="1 2" key="1">
    <citation type="journal article" date="2011" name="J. Bacteriol.">
        <title>Genome sequence of the algicidal bacterium Kordia algicida OT-1.</title>
        <authorList>
            <person name="Lee H.S."/>
            <person name="Kang S.G."/>
            <person name="Kwon K.K."/>
            <person name="Lee J.H."/>
            <person name="Kim S.J."/>
        </authorList>
    </citation>
    <scope>NUCLEOTIDE SEQUENCE [LARGE SCALE GENOMIC DNA]</scope>
    <source>
        <strain evidence="1 2">OT-1</strain>
    </source>
</reference>
<proteinExistence type="predicted"/>
<comment type="caution">
    <text evidence="1">The sequence shown here is derived from an EMBL/GenBank/DDBJ whole genome shotgun (WGS) entry which is preliminary data.</text>
</comment>
<evidence type="ECO:0000313" key="2">
    <source>
        <dbReference type="Proteomes" id="UP000002945"/>
    </source>
</evidence>
<dbReference type="Proteomes" id="UP000002945">
    <property type="component" value="Unassembled WGS sequence"/>
</dbReference>
<dbReference type="EMBL" id="ABIB01000012">
    <property type="protein sequence ID" value="EDP94913.1"/>
    <property type="molecule type" value="Genomic_DNA"/>
</dbReference>
<gene>
    <name evidence="1" type="ORF">KAOT1_08869</name>
</gene>
<keyword evidence="2" id="KW-1185">Reference proteome</keyword>
<accession>A9E7M5</accession>
<dbReference type="AlphaFoldDB" id="A9E7M5"/>
<name>A9E7M5_9FLAO</name>
<dbReference type="HOGENOM" id="CLU_3311436_0_0_10"/>
<organism evidence="1 2">
    <name type="scientific">Kordia algicida OT-1</name>
    <dbReference type="NCBI Taxonomy" id="391587"/>
    <lineage>
        <taxon>Bacteria</taxon>
        <taxon>Pseudomonadati</taxon>
        <taxon>Bacteroidota</taxon>
        <taxon>Flavobacteriia</taxon>
        <taxon>Flavobacteriales</taxon>
        <taxon>Flavobacteriaceae</taxon>
        <taxon>Kordia</taxon>
    </lineage>
</organism>
<evidence type="ECO:0000313" key="1">
    <source>
        <dbReference type="EMBL" id="EDP94913.1"/>
    </source>
</evidence>
<sequence>MILNNKVIVNAPKNEEIKLVISAALVAGKNDKTTLQRIV</sequence>
<protein>
    <submittedName>
        <fullName evidence="1">Uncharacterized protein</fullName>
    </submittedName>
</protein>